<sequence>MISLDSPRISISLFVLSKTEFFVVSEVSQRKVIPLFLRKKNLERIGIEKSRCAFIAFERWHSDRSTNAFESSKITV</sequence>
<dbReference type="EMBL" id="QHCS01000007">
    <property type="protein sequence ID" value="RHX83712.1"/>
    <property type="molecule type" value="Genomic_DNA"/>
</dbReference>
<comment type="caution">
    <text evidence="1">The sequence shown here is derived from an EMBL/GenBank/DDBJ whole genome shotgun (WGS) entry which is preliminary data.</text>
</comment>
<dbReference type="AlphaFoldDB" id="A0A8B3CJI2"/>
<dbReference type="Proteomes" id="UP000266669">
    <property type="component" value="Unassembled WGS sequence"/>
</dbReference>
<name>A0A8B3CJI2_9LEPT</name>
<evidence type="ECO:0000313" key="1">
    <source>
        <dbReference type="EMBL" id="RHX83712.1"/>
    </source>
</evidence>
<gene>
    <name evidence="1" type="ORF">DLM78_19645</name>
</gene>
<reference evidence="2" key="1">
    <citation type="submission" date="2018-05" db="EMBL/GenBank/DDBJ databases">
        <title>Leptospira yasudae sp. nov. and Leptospira stimsonii sp. nov., two pathogenic species of the genus Leptospira isolated from environmental sources.</title>
        <authorList>
            <person name="Casanovas-Massana A."/>
            <person name="Hamond C."/>
            <person name="Santos L.A."/>
            <person name="Hacker K.P."/>
            <person name="Balassiano I."/>
            <person name="Medeiros M.A."/>
            <person name="Reis M.G."/>
            <person name="Ko A.I."/>
            <person name="Wunder E.A."/>
        </authorList>
    </citation>
    <scope>NUCLEOTIDE SEQUENCE [LARGE SCALE GENOMIC DNA]</scope>
    <source>
        <strain evidence="2">AMB6-RJ</strain>
    </source>
</reference>
<evidence type="ECO:0000313" key="2">
    <source>
        <dbReference type="Proteomes" id="UP000266669"/>
    </source>
</evidence>
<organism evidence="1 2">
    <name type="scientific">Leptospira stimsonii</name>
    <dbReference type="NCBI Taxonomy" id="2202203"/>
    <lineage>
        <taxon>Bacteria</taxon>
        <taxon>Pseudomonadati</taxon>
        <taxon>Spirochaetota</taxon>
        <taxon>Spirochaetia</taxon>
        <taxon>Leptospirales</taxon>
        <taxon>Leptospiraceae</taxon>
        <taxon>Leptospira</taxon>
    </lineage>
</organism>
<protein>
    <submittedName>
        <fullName evidence="1">Uncharacterized protein</fullName>
    </submittedName>
</protein>
<proteinExistence type="predicted"/>
<accession>A0A8B3CJI2</accession>